<reference evidence="2 3" key="1">
    <citation type="submission" date="2023-04" db="EMBL/GenBank/DDBJ databases">
        <title>Genome Encyclopedia of Bacteria and Archaea VI: Functional Genomics of Type Strains.</title>
        <authorList>
            <person name="Whitman W."/>
        </authorList>
    </citation>
    <scope>NUCLEOTIDE SEQUENCE [LARGE SCALE GENOMIC DNA]</scope>
    <source>
        <strain evidence="2 3">SG_E_30_P1</strain>
    </source>
</reference>
<protein>
    <submittedName>
        <fullName evidence="2">Protein-S-isoprenylcysteine O-methyltransferase Ste14</fullName>
    </submittedName>
</protein>
<keyword evidence="1" id="KW-0472">Membrane</keyword>
<gene>
    <name evidence="2" type="ORF">M2152_002153</name>
</gene>
<evidence type="ECO:0000256" key="1">
    <source>
        <dbReference type="SAM" id="Phobius"/>
    </source>
</evidence>
<keyword evidence="1" id="KW-0812">Transmembrane</keyword>
<evidence type="ECO:0000313" key="3">
    <source>
        <dbReference type="Proteomes" id="UP001160142"/>
    </source>
</evidence>
<sequence length="83" mass="8592">MSDNTPLAPRGSTITWGAILLLVASVVAITAVFGSWSWSTVAWLVVAFGALMVVAGLIGGISRAIGRGRTRSASTDRLTEDST</sequence>
<comment type="caution">
    <text evidence="2">The sequence shown here is derived from an EMBL/GenBank/DDBJ whole genome shotgun (WGS) entry which is preliminary data.</text>
</comment>
<dbReference type="EMBL" id="JARXVQ010000001">
    <property type="protein sequence ID" value="MDH6181971.1"/>
    <property type="molecule type" value="Genomic_DNA"/>
</dbReference>
<accession>A0ABT6KPP5</accession>
<proteinExistence type="predicted"/>
<feature type="transmembrane region" description="Helical" evidence="1">
    <location>
        <begin position="40"/>
        <end position="61"/>
    </location>
</feature>
<dbReference type="RefSeq" id="WP_322134264.1">
    <property type="nucleotide sequence ID" value="NZ_CP085036.1"/>
</dbReference>
<dbReference type="Proteomes" id="UP001160142">
    <property type="component" value="Unassembled WGS sequence"/>
</dbReference>
<keyword evidence="1" id="KW-1133">Transmembrane helix</keyword>
<evidence type="ECO:0000313" key="2">
    <source>
        <dbReference type="EMBL" id="MDH6181971.1"/>
    </source>
</evidence>
<name>A0ABT6KPP5_9MICO</name>
<organism evidence="2 3">
    <name type="scientific">Antiquaquibacter oligotrophicus</name>
    <dbReference type="NCBI Taxonomy" id="2880260"/>
    <lineage>
        <taxon>Bacteria</taxon>
        <taxon>Bacillati</taxon>
        <taxon>Actinomycetota</taxon>
        <taxon>Actinomycetes</taxon>
        <taxon>Micrococcales</taxon>
        <taxon>Microbacteriaceae</taxon>
        <taxon>Antiquaquibacter</taxon>
    </lineage>
</organism>
<feature type="transmembrane region" description="Helical" evidence="1">
    <location>
        <begin position="12"/>
        <end position="34"/>
    </location>
</feature>
<keyword evidence="3" id="KW-1185">Reference proteome</keyword>